<sequence length="24" mass="2773">MDNNQLILILALIAFILECIKKDK</sequence>
<accession>E3GMD4</accession>
<organism evidence="1 2">
    <name type="scientific">Eubacterium callanderi</name>
    <dbReference type="NCBI Taxonomy" id="53442"/>
    <lineage>
        <taxon>Bacteria</taxon>
        <taxon>Bacillati</taxon>
        <taxon>Bacillota</taxon>
        <taxon>Clostridia</taxon>
        <taxon>Eubacteriales</taxon>
        <taxon>Eubacteriaceae</taxon>
        <taxon>Eubacterium</taxon>
    </lineage>
</organism>
<dbReference type="HOGENOM" id="CLU_3420955_0_0_9"/>
<protein>
    <submittedName>
        <fullName evidence="1">Uncharacterized protein</fullName>
    </submittedName>
</protein>
<dbReference type="EMBL" id="CP002273">
    <property type="protein sequence ID" value="ADO36874.1"/>
    <property type="molecule type" value="Genomic_DNA"/>
</dbReference>
<dbReference type="AlphaFoldDB" id="E3GMD4"/>
<reference key="1">
    <citation type="submission" date="2010-09" db="EMBL/GenBank/DDBJ databases">
        <authorList>
            <person name="Roh H."/>
            <person name="Ko H.-J."/>
            <person name="Kim D."/>
            <person name="Choi D.G."/>
            <person name="Park S."/>
            <person name="Kim S."/>
            <person name="Kim K.H."/>
            <person name="Chang I.S."/>
            <person name="Choi I.-G."/>
        </authorList>
    </citation>
    <scope>NUCLEOTIDE SEQUENCE</scope>
    <source>
        <strain>KIST612</strain>
    </source>
</reference>
<gene>
    <name evidence="1" type="ordered locus">ELI_1891</name>
</gene>
<evidence type="ECO:0000313" key="2">
    <source>
        <dbReference type="Proteomes" id="UP000006873"/>
    </source>
</evidence>
<name>E3GMD4_9FIRM</name>
<reference evidence="1 2" key="2">
    <citation type="journal article" date="2011" name="J. Bacteriol.">
        <title>Complete genome sequence of a carbon monoxide-utilizing acetogen, Eubacterium limosum KIST612.</title>
        <authorList>
            <person name="Roh H."/>
            <person name="Ko H.J."/>
            <person name="Kim D."/>
            <person name="Choi D.G."/>
            <person name="Park S."/>
            <person name="Kim S."/>
            <person name="Chang I.S."/>
            <person name="Choi I.G."/>
        </authorList>
    </citation>
    <scope>NUCLEOTIDE SEQUENCE [LARGE SCALE GENOMIC DNA]</scope>
    <source>
        <strain evidence="1 2">KIST612</strain>
    </source>
</reference>
<evidence type="ECO:0000313" key="1">
    <source>
        <dbReference type="EMBL" id="ADO36874.1"/>
    </source>
</evidence>
<dbReference type="KEGG" id="elm:ELI_1891"/>
<dbReference type="Proteomes" id="UP000006873">
    <property type="component" value="Chromosome"/>
</dbReference>
<keyword evidence="2" id="KW-1185">Reference proteome</keyword>
<proteinExistence type="predicted"/>